<gene>
    <name evidence="4" type="ORF">CS347_05280</name>
</gene>
<dbReference type="PRINTS" id="PR00368">
    <property type="entry name" value="FADPNR"/>
</dbReference>
<proteinExistence type="predicted"/>
<dbReference type="GO" id="GO:0050661">
    <property type="term" value="F:NADP binding"/>
    <property type="evidence" value="ECO:0007669"/>
    <property type="project" value="InterPro"/>
</dbReference>
<organism evidence="4 5">
    <name type="scientific">Bordetella hinzii</name>
    <dbReference type="NCBI Taxonomy" id="103855"/>
    <lineage>
        <taxon>Bacteria</taxon>
        <taxon>Pseudomonadati</taxon>
        <taxon>Pseudomonadota</taxon>
        <taxon>Betaproteobacteria</taxon>
        <taxon>Burkholderiales</taxon>
        <taxon>Alcaligenaceae</taxon>
        <taxon>Bordetella</taxon>
    </lineage>
</organism>
<name>A0AAN1VEV5_9BORD</name>
<dbReference type="Gene3D" id="3.50.50.60">
    <property type="entry name" value="FAD/NAD(P)-binding domain"/>
    <property type="match status" value="2"/>
</dbReference>
<dbReference type="EMBL" id="CP024172">
    <property type="protein sequence ID" value="AZW16229.1"/>
    <property type="molecule type" value="Genomic_DNA"/>
</dbReference>
<dbReference type="Proteomes" id="UP000282741">
    <property type="component" value="Chromosome"/>
</dbReference>
<dbReference type="SUPFAM" id="SSF51905">
    <property type="entry name" value="FAD/NAD(P)-binding domain"/>
    <property type="match status" value="1"/>
</dbReference>
<dbReference type="PANTHER" id="PTHR42877">
    <property type="entry name" value="L-ORNITHINE N(5)-MONOOXYGENASE-RELATED"/>
    <property type="match status" value="1"/>
</dbReference>
<dbReference type="GO" id="GO:0050660">
    <property type="term" value="F:flavin adenine dinucleotide binding"/>
    <property type="evidence" value="ECO:0007669"/>
    <property type="project" value="InterPro"/>
</dbReference>
<keyword evidence="1" id="KW-0285">Flavoprotein</keyword>
<dbReference type="InterPro" id="IPR020946">
    <property type="entry name" value="Flavin_mOase-like"/>
</dbReference>
<reference evidence="5" key="1">
    <citation type="submission" date="2017-10" db="EMBL/GenBank/DDBJ databases">
        <title>Whole genome sequencing of various Bordetella species.</title>
        <authorList>
            <person name="Weigand M.R."/>
            <person name="Loparev V."/>
            <person name="Peng Y."/>
            <person name="Bowden K.E."/>
            <person name="Tondella M.L."/>
            <person name="Williams M.M."/>
        </authorList>
    </citation>
    <scope>NUCLEOTIDE SEQUENCE [LARGE SCALE GENOMIC DNA]</scope>
    <source>
        <strain evidence="5">H720</strain>
    </source>
</reference>
<dbReference type="InterPro" id="IPR036188">
    <property type="entry name" value="FAD/NAD-bd_sf"/>
</dbReference>
<evidence type="ECO:0000313" key="5">
    <source>
        <dbReference type="Proteomes" id="UP000282741"/>
    </source>
</evidence>
<dbReference type="AlphaFoldDB" id="A0AAN1VEV5"/>
<accession>A0AAN1VEV5</accession>
<keyword evidence="3" id="KW-0560">Oxidoreductase</keyword>
<protein>
    <submittedName>
        <fullName evidence="4">NAD(P)/FAD-dependent oxidoreductase</fullName>
    </submittedName>
</protein>
<evidence type="ECO:0000313" key="4">
    <source>
        <dbReference type="EMBL" id="AZW16229.1"/>
    </source>
</evidence>
<dbReference type="InterPro" id="IPR051209">
    <property type="entry name" value="FAD-bind_Monooxygenase_sf"/>
</dbReference>
<dbReference type="PANTHER" id="PTHR42877:SF4">
    <property type="entry name" value="FAD_NAD(P)-BINDING DOMAIN-CONTAINING PROTEIN-RELATED"/>
    <property type="match status" value="1"/>
</dbReference>
<evidence type="ECO:0000256" key="3">
    <source>
        <dbReference type="ARBA" id="ARBA00023002"/>
    </source>
</evidence>
<sequence>MPFLSGLETMKHPTENIFHAATRDEAALRAALEEADIVPAALVLVHLTGDLAILDEMRPHIQGGWNYMEKVPEPLRRRIRERLVSVLKEKAADPSLPALPPPDVLHRIMSASVGAQMPPEYVPLFVEELGLAQGDPRALRWRRDPAPLGLADFRVLIAGAGLSGICAAVRLKQAGIPFVILERNETVGGTWHENTYPDCGVDTPSHFYSYSFNPNPQWSRYFAKRDEIQQYIEDTTDKFGLREHIRFGVSVQSARLDEESGLWLVHSVDRDGRAQAQACNVFITAVGHNVPATPRIEGLRDFRGEVVHTAKWDPAIKLDGRRVAMIGTGASGMQAGPALAPKVEKLTIFQRSPHWAMGNPNYHRAVPDGQKWALRHIPYFNQWARFLIFWAASDSFHDSLFIDPDWSQPDISLNAKNHQMRENILAYMREQLGGDEALMRKCTPGYPPYGKRLLRDNHWFATLKRPNVELETDAIARVTADGILTRAGKLHEVDAIVMATGFHASKLLWPMEIIGRGGRSIRERWGDDDPRAYKGMSVPGFPNLFVLAGPNTILSHGGSAIFHSECQVTYILQAIREMVERNLRTLEVRRDVHDRYNQQIDERHRNMVWAHPGVTSWYKNKHNRVTMTSPWRLVDFWSLTREFDPDDYLCTTAAPYAAAA</sequence>
<dbReference type="GO" id="GO:0004499">
    <property type="term" value="F:N,N-dimethylaniline monooxygenase activity"/>
    <property type="evidence" value="ECO:0007669"/>
    <property type="project" value="InterPro"/>
</dbReference>
<dbReference type="Pfam" id="PF00743">
    <property type="entry name" value="FMO-like"/>
    <property type="match status" value="1"/>
</dbReference>
<keyword evidence="2" id="KW-0274">FAD</keyword>
<evidence type="ECO:0000256" key="2">
    <source>
        <dbReference type="ARBA" id="ARBA00022827"/>
    </source>
</evidence>
<evidence type="ECO:0000256" key="1">
    <source>
        <dbReference type="ARBA" id="ARBA00022630"/>
    </source>
</evidence>